<dbReference type="AlphaFoldDB" id="A0A6N2ASH5"/>
<dbReference type="PANTHER" id="PTHR31301">
    <property type="entry name" value="LOB DOMAIN-CONTAINING PROTEIN 4-RELATED"/>
    <property type="match status" value="1"/>
</dbReference>
<comment type="similarity">
    <text evidence="1">Belongs to the LOB domain-containing protein family.</text>
</comment>
<name>A0A6N2ASH5_SOLCI</name>
<reference evidence="4" key="1">
    <citation type="submission" date="2019-05" db="EMBL/GenBank/DDBJ databases">
        <title>The de novo reference genome and transcriptome assemblies of the wild tomato species Solanum chilense.</title>
        <authorList>
            <person name="Stam R."/>
            <person name="Nosenko T."/>
            <person name="Hoerger A.C."/>
            <person name="Stephan W."/>
            <person name="Seidel M.A."/>
            <person name="Kuhn J.M.M."/>
            <person name="Haberer G."/>
            <person name="Tellier A."/>
        </authorList>
    </citation>
    <scope>NUCLEOTIDE SEQUENCE</scope>
    <source>
        <tissue evidence="4">Mature leaves</tissue>
    </source>
</reference>
<dbReference type="EMBL" id="RXGB01010073">
    <property type="protein sequence ID" value="TMW84031.1"/>
    <property type="molecule type" value="Genomic_DNA"/>
</dbReference>
<dbReference type="InterPro" id="IPR004883">
    <property type="entry name" value="LOB"/>
</dbReference>
<evidence type="ECO:0000313" key="4">
    <source>
        <dbReference type="EMBL" id="TMW84031.1"/>
    </source>
</evidence>
<dbReference type="Pfam" id="PF03195">
    <property type="entry name" value="LOB"/>
    <property type="match status" value="1"/>
</dbReference>
<organism evidence="4">
    <name type="scientific">Solanum chilense</name>
    <name type="common">Tomato</name>
    <name type="synonym">Lycopersicon chilense</name>
    <dbReference type="NCBI Taxonomy" id="4083"/>
    <lineage>
        <taxon>Eukaryota</taxon>
        <taxon>Viridiplantae</taxon>
        <taxon>Streptophyta</taxon>
        <taxon>Embryophyta</taxon>
        <taxon>Tracheophyta</taxon>
        <taxon>Spermatophyta</taxon>
        <taxon>Magnoliopsida</taxon>
        <taxon>eudicotyledons</taxon>
        <taxon>Gunneridae</taxon>
        <taxon>Pentapetalae</taxon>
        <taxon>asterids</taxon>
        <taxon>lamiids</taxon>
        <taxon>Solanales</taxon>
        <taxon>Solanaceae</taxon>
        <taxon>Solanoideae</taxon>
        <taxon>Solaneae</taxon>
        <taxon>Solanum</taxon>
        <taxon>Solanum subgen. Lycopersicon</taxon>
    </lineage>
</organism>
<dbReference type="PANTHER" id="PTHR31301:SF130">
    <property type="entry name" value="LOB DOMAIN-CONTAINING PROTEIN 27-LIKE"/>
    <property type="match status" value="1"/>
</dbReference>
<evidence type="ECO:0000256" key="1">
    <source>
        <dbReference type="ARBA" id="ARBA00005474"/>
    </source>
</evidence>
<proteinExistence type="inferred from homology"/>
<evidence type="ECO:0000256" key="2">
    <source>
        <dbReference type="SAM" id="Coils"/>
    </source>
</evidence>
<dbReference type="PROSITE" id="PS50891">
    <property type="entry name" value="LOB"/>
    <property type="match status" value="1"/>
</dbReference>
<keyword evidence="2" id="KW-0175">Coiled coil</keyword>
<accession>A0A6N2ASH5</accession>
<feature type="domain" description="LOB" evidence="3">
    <location>
        <begin position="8"/>
        <end position="110"/>
    </location>
</feature>
<protein>
    <recommendedName>
        <fullName evidence="3">LOB domain-containing protein</fullName>
    </recommendedName>
</protein>
<evidence type="ECO:0000259" key="3">
    <source>
        <dbReference type="PROSITE" id="PS50891"/>
    </source>
</evidence>
<feature type="coiled-coil region" evidence="2">
    <location>
        <begin position="89"/>
        <end position="116"/>
    </location>
</feature>
<sequence>MNDADARGKCAACKYQNKRCDENCPFAPFFPSNKVDEFDKVIRLFSIDFLKDMLNSVTTNEEKAKMVETLILEAKIRSENPVYGSIAVTEKLSLEIENTQKELDLIQKTIAFYKELGGRSSLNKICNLAIVDKVKAVEKGHELHESLIDGVVNVKLQETFSGRMPLDVHREASPKRME</sequence>
<gene>
    <name evidence="4" type="ORF">EJD97_000211</name>
</gene>
<comment type="caution">
    <text evidence="4">The sequence shown here is derived from an EMBL/GenBank/DDBJ whole genome shotgun (WGS) entry which is preliminary data.</text>
</comment>